<dbReference type="Proteomes" id="UP000054715">
    <property type="component" value="Unassembled WGS sequence"/>
</dbReference>
<evidence type="ECO:0000313" key="4">
    <source>
        <dbReference type="Proteomes" id="UP000054715"/>
    </source>
</evidence>
<reference evidence="3 5" key="2">
    <citation type="submission" date="2016-05" db="EMBL/GenBank/DDBJ databases">
        <authorList>
            <person name="Prochazka B."/>
            <person name="Indra A."/>
            <person name="Hasenberger P."/>
            <person name="Blaschitz M."/>
            <person name="Wagner L."/>
            <person name="Wewalka G."/>
            <person name="Sorschag S."/>
            <person name="Schmid D."/>
            <person name="Ruppitsch W."/>
        </authorList>
    </citation>
    <scope>NUCLEOTIDE SEQUENCE [LARGE SCALE GENOMIC DNA]</scope>
    <source>
        <strain evidence="3 5">974010_12</strain>
    </source>
</reference>
<dbReference type="Proteomes" id="UP000093336">
    <property type="component" value="Unassembled WGS sequence"/>
</dbReference>
<dbReference type="EMBL" id="LYOZ01000016">
    <property type="protein sequence ID" value="OCH98399.1"/>
    <property type="molecule type" value="Genomic_DNA"/>
</dbReference>
<feature type="chain" id="PRO_5006914370" description="Secreted protein" evidence="1">
    <location>
        <begin position="24"/>
        <end position="121"/>
    </location>
</feature>
<proteinExistence type="predicted"/>
<evidence type="ECO:0000256" key="1">
    <source>
        <dbReference type="SAM" id="SignalP"/>
    </source>
</evidence>
<comment type="caution">
    <text evidence="2">The sequence shown here is derived from an EMBL/GenBank/DDBJ whole genome shotgun (WGS) entry which is preliminary data.</text>
</comment>
<evidence type="ECO:0000313" key="5">
    <source>
        <dbReference type="Proteomes" id="UP000093336"/>
    </source>
</evidence>
<keyword evidence="5" id="KW-1185">Reference proteome</keyword>
<dbReference type="EMBL" id="LNYG01000001">
    <property type="protein sequence ID" value="KTD13376.1"/>
    <property type="molecule type" value="Genomic_DNA"/>
</dbReference>
<protein>
    <recommendedName>
        <fullName evidence="6">Secreted protein</fullName>
    </recommendedName>
</protein>
<reference evidence="2 4" key="1">
    <citation type="submission" date="2015-11" db="EMBL/GenBank/DDBJ databases">
        <title>Genomic analysis of 38 Legionella species identifies large and diverse effector repertoires.</title>
        <authorList>
            <person name="Burstein D."/>
            <person name="Amaro F."/>
            <person name="Zusman T."/>
            <person name="Lifshitz Z."/>
            <person name="Cohen O."/>
            <person name="Gilbert J.A."/>
            <person name="Pupko T."/>
            <person name="Shuman H.A."/>
            <person name="Segal G."/>
        </authorList>
    </citation>
    <scope>NUCLEOTIDE SEQUENCE [LARGE SCALE GENOMIC DNA]</scope>
    <source>
        <strain evidence="2 4">JA-26-G1-E2</strain>
    </source>
</reference>
<gene>
    <name evidence="3" type="ORF">A8135_12675</name>
    <name evidence="2" type="ORF">Ljam_0166</name>
</gene>
<evidence type="ECO:0000313" key="2">
    <source>
        <dbReference type="EMBL" id="KTD13376.1"/>
    </source>
</evidence>
<dbReference type="PATRIC" id="fig|455.5.peg.174"/>
<keyword evidence="1" id="KW-0732">Signal</keyword>
<feature type="signal peptide" evidence="1">
    <location>
        <begin position="1"/>
        <end position="23"/>
    </location>
</feature>
<name>A0A0W0UZT9_9GAMM</name>
<dbReference type="STRING" id="455.Ljam_0166"/>
<dbReference type="RefSeq" id="WP_058448246.1">
    <property type="nucleotide sequence ID" value="NZ_CAAAJF010000003.1"/>
</dbReference>
<organism evidence="2 4">
    <name type="scientific">Legionella jamestowniensis</name>
    <dbReference type="NCBI Taxonomy" id="455"/>
    <lineage>
        <taxon>Bacteria</taxon>
        <taxon>Pseudomonadati</taxon>
        <taxon>Pseudomonadota</taxon>
        <taxon>Gammaproteobacteria</taxon>
        <taxon>Legionellales</taxon>
        <taxon>Legionellaceae</taxon>
        <taxon>Legionella</taxon>
    </lineage>
</organism>
<dbReference type="AlphaFoldDB" id="A0A0W0UZT9"/>
<evidence type="ECO:0000313" key="3">
    <source>
        <dbReference type="EMBL" id="OCH98399.1"/>
    </source>
</evidence>
<evidence type="ECO:0008006" key="6">
    <source>
        <dbReference type="Google" id="ProtNLM"/>
    </source>
</evidence>
<accession>A0A0W0UZT9</accession>
<sequence length="121" mass="13588">MNNKKINLLTFLMIYCLSGIAYSESCSFTLLSNDEISLHGNLESPKKLVCKIESNTQEQDNVLNFISVKNNSIVNDILVKEGTILVIPFMSANDRFSFELAPQAVLEIVNHNEQAVQFDCD</sequence>